<dbReference type="InterPro" id="IPR036661">
    <property type="entry name" value="Luciferase-like_sf"/>
</dbReference>
<dbReference type="InterPro" id="IPR050172">
    <property type="entry name" value="SsuD_RutA_monooxygenase"/>
</dbReference>
<name>A0A6J7RJJ4_9ZZZZ</name>
<evidence type="ECO:0000256" key="2">
    <source>
        <dbReference type="ARBA" id="ARBA00022643"/>
    </source>
</evidence>
<proteinExistence type="predicted"/>
<sequence>MRYGAVFPTTEMGKDPGAIRAWVAAVEDLGFERIVAYDHVVGAVHADREPKLWGPYTEQDEFHEPLVLFSYIAAITTDIELVTGVLILPQRQAVLVAKQAADLDLLSGGRLVLGVGTGWNYVEYEALNTEFRNRAKRMEEQVELMRQLWTSPVNDFSGKYHRVDRGGIVPLPNRQIPVWFGGSAEASVRRAARMGDGYIFGNTGERIQNALAILREELALQGRDAASFPTDAVLHLQRGEEALSPEVAAWKASGTTWLSLSTMANRMLTGDMTPVNKVDAQIAMLDNAMKWVKAL</sequence>
<evidence type="ECO:0000313" key="7">
    <source>
        <dbReference type="EMBL" id="CAB5028989.1"/>
    </source>
</evidence>
<dbReference type="SUPFAM" id="SSF51679">
    <property type="entry name" value="Bacterial luciferase-like"/>
    <property type="match status" value="1"/>
</dbReference>
<keyword evidence="2" id="KW-0288">FMN</keyword>
<dbReference type="PANTHER" id="PTHR42847">
    <property type="entry name" value="ALKANESULFONATE MONOOXYGENASE"/>
    <property type="match status" value="1"/>
</dbReference>
<reference evidence="7" key="1">
    <citation type="submission" date="2020-05" db="EMBL/GenBank/DDBJ databases">
        <authorList>
            <person name="Chiriac C."/>
            <person name="Salcher M."/>
            <person name="Ghai R."/>
            <person name="Kavagutti S V."/>
        </authorList>
    </citation>
    <scope>NUCLEOTIDE SEQUENCE</scope>
</reference>
<dbReference type="InterPro" id="IPR011251">
    <property type="entry name" value="Luciferase-like_dom"/>
</dbReference>
<evidence type="ECO:0000256" key="1">
    <source>
        <dbReference type="ARBA" id="ARBA00022630"/>
    </source>
</evidence>
<dbReference type="EMBL" id="CAFBPN010000106">
    <property type="protein sequence ID" value="CAB5028989.1"/>
    <property type="molecule type" value="Genomic_DNA"/>
</dbReference>
<evidence type="ECO:0000256" key="4">
    <source>
        <dbReference type="ARBA" id="ARBA00023033"/>
    </source>
</evidence>
<dbReference type="AlphaFoldDB" id="A0A6J7RJJ4"/>
<evidence type="ECO:0000259" key="6">
    <source>
        <dbReference type="Pfam" id="PF00296"/>
    </source>
</evidence>
<dbReference type="PANTHER" id="PTHR42847:SF4">
    <property type="entry name" value="ALKANESULFONATE MONOOXYGENASE-RELATED"/>
    <property type="match status" value="1"/>
</dbReference>
<dbReference type="GO" id="GO:0008726">
    <property type="term" value="F:alkanesulfonate monooxygenase activity"/>
    <property type="evidence" value="ECO:0007669"/>
    <property type="project" value="TreeGrafter"/>
</dbReference>
<feature type="domain" description="Luciferase-like" evidence="6">
    <location>
        <begin position="13"/>
        <end position="247"/>
    </location>
</feature>
<organism evidence="7">
    <name type="scientific">freshwater metagenome</name>
    <dbReference type="NCBI Taxonomy" id="449393"/>
    <lineage>
        <taxon>unclassified sequences</taxon>
        <taxon>metagenomes</taxon>
        <taxon>ecological metagenomes</taxon>
    </lineage>
</organism>
<gene>
    <name evidence="7" type="ORF">UFOPK4098_01365</name>
    <name evidence="8" type="ORF">UFOPK4347_00961</name>
</gene>
<keyword evidence="1" id="KW-0285">Flavoprotein</keyword>
<keyword evidence="5" id="KW-0175">Coiled coil</keyword>
<dbReference type="Pfam" id="PF00296">
    <property type="entry name" value="Bac_luciferase"/>
    <property type="match status" value="1"/>
</dbReference>
<keyword evidence="3" id="KW-0560">Oxidoreductase</keyword>
<dbReference type="GO" id="GO:0046306">
    <property type="term" value="P:alkanesulfonate catabolic process"/>
    <property type="evidence" value="ECO:0007669"/>
    <property type="project" value="TreeGrafter"/>
</dbReference>
<accession>A0A6J7RJJ4</accession>
<protein>
    <submittedName>
        <fullName evidence="7">Unannotated protein</fullName>
    </submittedName>
</protein>
<dbReference type="EMBL" id="CAFBQU010000022">
    <property type="protein sequence ID" value="CAB5065550.1"/>
    <property type="molecule type" value="Genomic_DNA"/>
</dbReference>
<keyword evidence="4" id="KW-0503">Monooxygenase</keyword>
<dbReference type="InterPro" id="IPR019921">
    <property type="entry name" value="Lucif-like_OxRdtase_Rv2161c"/>
</dbReference>
<feature type="coiled-coil region" evidence="5">
    <location>
        <begin position="121"/>
        <end position="148"/>
    </location>
</feature>
<evidence type="ECO:0000256" key="3">
    <source>
        <dbReference type="ARBA" id="ARBA00023002"/>
    </source>
</evidence>
<dbReference type="Gene3D" id="3.20.20.30">
    <property type="entry name" value="Luciferase-like domain"/>
    <property type="match status" value="1"/>
</dbReference>
<dbReference type="NCBIfam" id="TIGR03619">
    <property type="entry name" value="F420_Rv2161c"/>
    <property type="match status" value="1"/>
</dbReference>
<evidence type="ECO:0000313" key="8">
    <source>
        <dbReference type="EMBL" id="CAB5065550.1"/>
    </source>
</evidence>
<evidence type="ECO:0000256" key="5">
    <source>
        <dbReference type="SAM" id="Coils"/>
    </source>
</evidence>